<dbReference type="Pfam" id="PF01370">
    <property type="entry name" value="Epimerase"/>
    <property type="match status" value="1"/>
</dbReference>
<comment type="caution">
    <text evidence="2">The sequence shown here is derived from an EMBL/GenBank/DDBJ whole genome shotgun (WGS) entry which is preliminary data.</text>
</comment>
<dbReference type="PANTHER" id="PTHR43245">
    <property type="entry name" value="BIFUNCTIONAL POLYMYXIN RESISTANCE PROTEIN ARNA"/>
    <property type="match status" value="1"/>
</dbReference>
<dbReference type="SUPFAM" id="SSF51735">
    <property type="entry name" value="NAD(P)-binding Rossmann-fold domains"/>
    <property type="match status" value="1"/>
</dbReference>
<dbReference type="Gene3D" id="3.40.50.720">
    <property type="entry name" value="NAD(P)-binding Rossmann-like Domain"/>
    <property type="match status" value="1"/>
</dbReference>
<evidence type="ECO:0000259" key="1">
    <source>
        <dbReference type="Pfam" id="PF01370"/>
    </source>
</evidence>
<dbReference type="InterPro" id="IPR001509">
    <property type="entry name" value="Epimerase_deHydtase"/>
</dbReference>
<feature type="domain" description="NAD-dependent epimerase/dehydratase" evidence="1">
    <location>
        <begin position="4"/>
        <end position="200"/>
    </location>
</feature>
<evidence type="ECO:0000313" key="3">
    <source>
        <dbReference type="Proteomes" id="UP000248917"/>
    </source>
</evidence>
<dbReference type="AlphaFoldDB" id="A0A326RPC3"/>
<dbReference type="EMBL" id="QKTX01000015">
    <property type="protein sequence ID" value="PZV79133.1"/>
    <property type="molecule type" value="Genomic_DNA"/>
</dbReference>
<keyword evidence="3" id="KW-1185">Reference proteome</keyword>
<sequence>MKTLLTGGTGFLGFYLLKHLKGEVITLGRSNRNTISCDLEKQIPDLPEVDLVIHNAGLAHRVPKNQKEEQSFFQTNLIGTKNLLSAMDKMITKPKSFVFISTVAVYGLEKGEMINENMKPSPNTAYGKSKLEAEYLLQNWASVNNMNLVILRLPLVAGANNPPGNLGAMIKAIRKGYYRRIGEAKARKSMVLAEDVAQLIPTLRPYSGTYNLTDGQNPSVKELEEYLGDIYGRKIKRISQRLLRMATWIGNRVPGFPINSHRLAKLGDSLTFDDTKAKNEIGWRPKPVIGNLEISQINK</sequence>
<name>A0A326RPC3_9BACT</name>
<accession>A0A326RPC3</accession>
<reference evidence="2 3" key="1">
    <citation type="submission" date="2018-06" db="EMBL/GenBank/DDBJ databases">
        <title>Genomic Encyclopedia of Archaeal and Bacterial Type Strains, Phase II (KMG-II): from individual species to whole genera.</title>
        <authorList>
            <person name="Goeker M."/>
        </authorList>
    </citation>
    <scope>NUCLEOTIDE SEQUENCE [LARGE SCALE GENOMIC DNA]</scope>
    <source>
        <strain evidence="2 3">T4</strain>
    </source>
</reference>
<protein>
    <submittedName>
        <fullName evidence="2">Nucleoside-diphosphate-sugar epimerase</fullName>
    </submittedName>
</protein>
<dbReference type="InterPro" id="IPR050177">
    <property type="entry name" value="Lipid_A_modif_metabolic_enz"/>
</dbReference>
<dbReference type="OrthoDB" id="1490291at2"/>
<evidence type="ECO:0000313" key="2">
    <source>
        <dbReference type="EMBL" id="PZV79133.1"/>
    </source>
</evidence>
<dbReference type="RefSeq" id="WP_111394396.1">
    <property type="nucleotide sequence ID" value="NZ_QKTX01000015.1"/>
</dbReference>
<gene>
    <name evidence="2" type="ORF">CLV31_11593</name>
</gene>
<organism evidence="2 3">
    <name type="scientific">Algoriphagus aquaeductus</name>
    <dbReference type="NCBI Taxonomy" id="475299"/>
    <lineage>
        <taxon>Bacteria</taxon>
        <taxon>Pseudomonadati</taxon>
        <taxon>Bacteroidota</taxon>
        <taxon>Cytophagia</taxon>
        <taxon>Cytophagales</taxon>
        <taxon>Cyclobacteriaceae</taxon>
        <taxon>Algoriphagus</taxon>
    </lineage>
</organism>
<proteinExistence type="predicted"/>
<dbReference type="PANTHER" id="PTHR43245:SF58">
    <property type="entry name" value="BLL5923 PROTEIN"/>
    <property type="match status" value="1"/>
</dbReference>
<dbReference type="InterPro" id="IPR036291">
    <property type="entry name" value="NAD(P)-bd_dom_sf"/>
</dbReference>
<dbReference type="Proteomes" id="UP000248917">
    <property type="component" value="Unassembled WGS sequence"/>
</dbReference>